<evidence type="ECO:0000313" key="1">
    <source>
        <dbReference type="EMBL" id="MBB3859613.1"/>
    </source>
</evidence>
<accession>A0A7W5ZTC7</accession>
<dbReference type="RefSeq" id="WP_183611824.1">
    <property type="nucleotide sequence ID" value="NZ_JACICY010000001.1"/>
</dbReference>
<keyword evidence="2" id="KW-1185">Reference proteome</keyword>
<evidence type="ECO:0000313" key="2">
    <source>
        <dbReference type="Proteomes" id="UP000562395"/>
    </source>
</evidence>
<dbReference type="EMBL" id="JACICY010000001">
    <property type="protein sequence ID" value="MBB3859613.1"/>
    <property type="molecule type" value="Genomic_DNA"/>
</dbReference>
<comment type="caution">
    <text evidence="1">The sequence shown here is derived from an EMBL/GenBank/DDBJ whole genome shotgun (WGS) entry which is preliminary data.</text>
</comment>
<dbReference type="Proteomes" id="UP000562395">
    <property type="component" value="Unassembled WGS sequence"/>
</dbReference>
<proteinExistence type="predicted"/>
<gene>
    <name evidence="1" type="ORF">GGQ88_000853</name>
</gene>
<name>A0A7W5ZTC7_9SPHN</name>
<organism evidence="1 2">
    <name type="scientific">Novosphingobium hassiacum</name>
    <dbReference type="NCBI Taxonomy" id="173676"/>
    <lineage>
        <taxon>Bacteria</taxon>
        <taxon>Pseudomonadati</taxon>
        <taxon>Pseudomonadota</taxon>
        <taxon>Alphaproteobacteria</taxon>
        <taxon>Sphingomonadales</taxon>
        <taxon>Sphingomonadaceae</taxon>
        <taxon>Novosphingobium</taxon>
    </lineage>
</organism>
<dbReference type="AlphaFoldDB" id="A0A7W5ZTC7"/>
<protein>
    <submittedName>
        <fullName evidence="1">Uncharacterized protein</fullName>
    </submittedName>
</protein>
<reference evidence="1 2" key="1">
    <citation type="submission" date="2020-08" db="EMBL/GenBank/DDBJ databases">
        <title>Genomic Encyclopedia of Type Strains, Phase IV (KMG-IV): sequencing the most valuable type-strain genomes for metagenomic binning, comparative biology and taxonomic classification.</title>
        <authorList>
            <person name="Goeker M."/>
        </authorList>
    </citation>
    <scope>NUCLEOTIDE SEQUENCE [LARGE SCALE GENOMIC DNA]</scope>
    <source>
        <strain evidence="1 2">DSM 14552</strain>
    </source>
</reference>
<sequence>MKIARAINPAAAARFPKTRYWLAGQKQRAVPWPLGPYFCPNLKEAPFDHHERTAIYKGRNQSRQSETRISGIEATIATILFRIDGAAADQSRLFRSRTVDVCF</sequence>